<dbReference type="Pfam" id="PF06452">
    <property type="entry name" value="CBM9_1"/>
    <property type="match status" value="1"/>
</dbReference>
<dbReference type="GO" id="GO:0030246">
    <property type="term" value="F:carbohydrate binding"/>
    <property type="evidence" value="ECO:0007669"/>
    <property type="project" value="InterPro"/>
</dbReference>
<dbReference type="Proteomes" id="UP000315971">
    <property type="component" value="Unassembled WGS sequence"/>
</dbReference>
<dbReference type="OrthoDB" id="9786766at2"/>
<feature type="chain" id="PRO_5021828880" evidence="1">
    <location>
        <begin position="20"/>
        <end position="260"/>
    </location>
</feature>
<feature type="signal peptide" evidence="1">
    <location>
        <begin position="1"/>
        <end position="19"/>
    </location>
</feature>
<dbReference type="AlphaFoldDB" id="A0A521BZ29"/>
<sequence length="260" mass="30202">MKHRLAFAIVLFSTGNMLAQEKTAAPLQYTALHIKNAITIDGNLDEKEWANAPWTTNFVDIEGNKKPLPLQQTRCKMLWNNQSLYIAAELKETDLWATLTQRDTVIFHNNDFEVFIDPDGDTKNYYEIEINALNAVWDLMLNKPYSKGGKPNNNWNARGMKTAVALHGTLNNPTDRDTSWIVEIAIPWKDFTYDQAPQMGSTWRINFSRVQWQLDVINKKYNQRINPETGRPLPEYNWVWSPQGVINMHVPEQWGYLKFE</sequence>
<protein>
    <submittedName>
        <fullName evidence="3">Carbohydrate family 9 binding domain-like</fullName>
    </submittedName>
</protein>
<accession>A0A521BZ29</accession>
<evidence type="ECO:0000256" key="1">
    <source>
        <dbReference type="SAM" id="SignalP"/>
    </source>
</evidence>
<keyword evidence="1" id="KW-0732">Signal</keyword>
<feature type="domain" description="Carbohydrate-binding" evidence="2">
    <location>
        <begin position="40"/>
        <end position="202"/>
    </location>
</feature>
<evidence type="ECO:0000259" key="2">
    <source>
        <dbReference type="Pfam" id="PF06452"/>
    </source>
</evidence>
<dbReference type="EMBL" id="FXSZ01000003">
    <property type="protein sequence ID" value="SMO52433.1"/>
    <property type="molecule type" value="Genomic_DNA"/>
</dbReference>
<dbReference type="PANTHER" id="PTHR35532">
    <property type="entry name" value="SIMILAR TO POLYHYDROXYALKANOATE DEPOLYMERASE"/>
    <property type="match status" value="1"/>
</dbReference>
<reference evidence="3 4" key="1">
    <citation type="submission" date="2017-05" db="EMBL/GenBank/DDBJ databases">
        <authorList>
            <person name="Varghese N."/>
            <person name="Submissions S."/>
        </authorList>
    </citation>
    <scope>NUCLEOTIDE SEQUENCE [LARGE SCALE GENOMIC DNA]</scope>
    <source>
        <strain evidence="3 4">DSM 21342</strain>
    </source>
</reference>
<evidence type="ECO:0000313" key="4">
    <source>
        <dbReference type="Proteomes" id="UP000315971"/>
    </source>
</evidence>
<evidence type="ECO:0000313" key="3">
    <source>
        <dbReference type="EMBL" id="SMO52433.1"/>
    </source>
</evidence>
<name>A0A521BZ29_9SPHI</name>
<gene>
    <name evidence="3" type="ORF">SAMN06265350_10364</name>
</gene>
<dbReference type="RefSeq" id="WP_142602314.1">
    <property type="nucleotide sequence ID" value="NZ_FXSZ01000003.1"/>
</dbReference>
<dbReference type="GO" id="GO:0016052">
    <property type="term" value="P:carbohydrate catabolic process"/>
    <property type="evidence" value="ECO:0007669"/>
    <property type="project" value="InterPro"/>
</dbReference>
<dbReference type="CDD" id="cd09620">
    <property type="entry name" value="CBM9_like_3"/>
    <property type="match status" value="1"/>
</dbReference>
<dbReference type="InterPro" id="IPR010502">
    <property type="entry name" value="Carb-bd_dom_fam9"/>
</dbReference>
<dbReference type="SUPFAM" id="SSF49344">
    <property type="entry name" value="CBD9-like"/>
    <property type="match status" value="1"/>
</dbReference>
<keyword evidence="4" id="KW-1185">Reference proteome</keyword>
<dbReference type="Gene3D" id="2.60.40.1190">
    <property type="match status" value="1"/>
</dbReference>
<organism evidence="3 4">
    <name type="scientific">Solitalea koreensis</name>
    <dbReference type="NCBI Taxonomy" id="543615"/>
    <lineage>
        <taxon>Bacteria</taxon>
        <taxon>Pseudomonadati</taxon>
        <taxon>Bacteroidota</taxon>
        <taxon>Sphingobacteriia</taxon>
        <taxon>Sphingobacteriales</taxon>
        <taxon>Sphingobacteriaceae</taxon>
        <taxon>Solitalea</taxon>
    </lineage>
</organism>
<dbReference type="PANTHER" id="PTHR35532:SF5">
    <property type="entry name" value="CARBOHYDRATE-BINDING DOMAIN-CONTAINING PROTEIN"/>
    <property type="match status" value="1"/>
</dbReference>
<proteinExistence type="predicted"/>
<dbReference type="GO" id="GO:0004553">
    <property type="term" value="F:hydrolase activity, hydrolyzing O-glycosyl compounds"/>
    <property type="evidence" value="ECO:0007669"/>
    <property type="project" value="InterPro"/>
</dbReference>